<feature type="transmembrane region" description="Helical" evidence="6">
    <location>
        <begin position="526"/>
        <end position="549"/>
    </location>
</feature>
<dbReference type="PANTHER" id="PTHR24060">
    <property type="entry name" value="METABOTROPIC GLUTAMATE RECEPTOR"/>
    <property type="match status" value="1"/>
</dbReference>
<evidence type="ECO:0000256" key="4">
    <source>
        <dbReference type="ARBA" id="ARBA00023136"/>
    </source>
</evidence>
<feature type="transmembrane region" description="Helical" evidence="6">
    <location>
        <begin position="653"/>
        <end position="673"/>
    </location>
</feature>
<evidence type="ECO:0000256" key="2">
    <source>
        <dbReference type="ARBA" id="ARBA00022692"/>
    </source>
</evidence>
<evidence type="ECO:0000259" key="7">
    <source>
        <dbReference type="PROSITE" id="PS50259"/>
    </source>
</evidence>
<feature type="domain" description="G-protein coupled receptors family 3 profile" evidence="7">
    <location>
        <begin position="492"/>
        <end position="698"/>
    </location>
</feature>
<reference evidence="8 9" key="2">
    <citation type="submission" date="2016-08" db="EMBL/GenBank/DDBJ databases">
        <title>Pervasive Adenine N6-methylation of Active Genes in Fungi.</title>
        <authorList>
            <consortium name="DOE Joint Genome Institute"/>
            <person name="Mondo S.J."/>
            <person name="Dannebaum R.O."/>
            <person name="Kuo R.C."/>
            <person name="Labutti K."/>
            <person name="Haridas S."/>
            <person name="Kuo A."/>
            <person name="Salamov A."/>
            <person name="Ahrendt S.R."/>
            <person name="Lipzen A."/>
            <person name="Sullivan W."/>
            <person name="Andreopoulos W.B."/>
            <person name="Clum A."/>
            <person name="Lindquist E."/>
            <person name="Daum C."/>
            <person name="Ramamoorthy G.K."/>
            <person name="Gryganskyi A."/>
            <person name="Culley D."/>
            <person name="Magnuson J.K."/>
            <person name="James T.Y."/>
            <person name="O'Malley M.A."/>
            <person name="Stajich J.E."/>
            <person name="Spatafora J.W."/>
            <person name="Visel A."/>
            <person name="Grigoriev I.V."/>
        </authorList>
    </citation>
    <scope>NUCLEOTIDE SEQUENCE [LARGE SCALE GENOMIC DNA]</scope>
    <source>
        <strain evidence="8 9">S4</strain>
    </source>
</reference>
<dbReference type="InterPro" id="IPR050726">
    <property type="entry name" value="mGluR"/>
</dbReference>
<evidence type="ECO:0000256" key="1">
    <source>
        <dbReference type="ARBA" id="ARBA00004141"/>
    </source>
</evidence>
<feature type="transmembrane region" description="Helical" evidence="6">
    <location>
        <begin position="602"/>
        <end position="623"/>
    </location>
</feature>
<keyword evidence="9" id="KW-1185">Reference proteome</keyword>
<keyword evidence="5" id="KW-0325">Glycoprotein</keyword>
<evidence type="ECO:0000256" key="5">
    <source>
        <dbReference type="ARBA" id="ARBA00023180"/>
    </source>
</evidence>
<dbReference type="AlphaFoldDB" id="A0A1Y1XGZ6"/>
<dbReference type="InterPro" id="IPR017978">
    <property type="entry name" value="GPCR_3_C"/>
</dbReference>
<keyword evidence="3 6" id="KW-1133">Transmembrane helix</keyword>
<comment type="subcellular location">
    <subcellularLocation>
        <location evidence="1">Membrane</location>
        <topology evidence="1">Multi-pass membrane protein</topology>
    </subcellularLocation>
</comment>
<dbReference type="EMBL" id="MCFG01000042">
    <property type="protein sequence ID" value="ORX84993.1"/>
    <property type="molecule type" value="Genomic_DNA"/>
</dbReference>
<reference evidence="8 9" key="1">
    <citation type="submission" date="2016-08" db="EMBL/GenBank/DDBJ databases">
        <title>A Parts List for Fungal Cellulosomes Revealed by Comparative Genomics.</title>
        <authorList>
            <consortium name="DOE Joint Genome Institute"/>
            <person name="Haitjema C.H."/>
            <person name="Gilmore S.P."/>
            <person name="Henske J.K."/>
            <person name="Solomon K.V."/>
            <person name="De Groot R."/>
            <person name="Kuo A."/>
            <person name="Mondo S.J."/>
            <person name="Salamov A.A."/>
            <person name="Labutti K."/>
            <person name="Zhao Z."/>
            <person name="Chiniquy J."/>
            <person name="Barry K."/>
            <person name="Brewer H.M."/>
            <person name="Purvine S.O."/>
            <person name="Wright A.T."/>
            <person name="Boxma B."/>
            <person name="Van Alen T."/>
            <person name="Hackstein J.H."/>
            <person name="Baker S.E."/>
            <person name="Grigoriev I.V."/>
            <person name="O'Malley M.A."/>
        </authorList>
    </citation>
    <scope>NUCLEOTIDE SEQUENCE [LARGE SCALE GENOMIC DNA]</scope>
    <source>
        <strain evidence="8 9">S4</strain>
    </source>
</reference>
<comment type="caution">
    <text evidence="8">The sequence shown here is derived from an EMBL/GenBank/DDBJ whole genome shotgun (WGS) entry which is preliminary data.</text>
</comment>
<dbReference type="Proteomes" id="UP000193944">
    <property type="component" value="Unassembled WGS sequence"/>
</dbReference>
<dbReference type="Pfam" id="PF00003">
    <property type="entry name" value="7tm_3"/>
    <property type="match status" value="1"/>
</dbReference>
<dbReference type="Gene3D" id="3.40.190.10">
    <property type="entry name" value="Periplasmic binding protein-like II"/>
    <property type="match status" value="1"/>
</dbReference>
<protein>
    <recommendedName>
        <fullName evidence="7">G-protein coupled receptors family 3 profile domain-containing protein</fullName>
    </recommendedName>
</protein>
<sequence>MAIPFTVQIRTLLFNSTTFTNCGLKNNVDLYPPPPHSEHWDSEANNWNWTTFFNYGSMIKDCLVDYPGITFFGENSEELRFLSMYVQSVGIPFIIENDNKVKKFATENEIDFADRFEILKEAFANKIVNPWITEESLNEWKQKDYPKTFEDYKKFIKKSNEEVLKLYSDKPSIMGMAIANPEKMVKYFYVPGKSSYYGGEGFVITNKKDNKYNDEAFDLITYFIDNTLPFLHNANSYITPFEDTENLNCKQTTENLAECNNYIDTAKSDVYYFINKSNEYVIIKAKHVSTTVTGGNAKLIIDDTDFLKEYYPSEGNVKQIEFTCGSQQNYQKKIITYYNNRIDLPIFSNNAMTTLTIKSTNDYFNSNSNKDVSLCSVANEMLKIARPIQYPLNGFNKMDEIEKYELVAILFNNFYNVHKDKKDATLKDNLEEFKTLVDYYILPNCDEFRTNVSYGSCQASSLTKQVIYSDCIPNENTHTTVLCSYIPYNNIISILSFIVIGFSFITGLVCLFLMIKYRKSKNLSAFGMDFSIILLFATFILTVSIFFWLGEISQEKCLLRIWFQTLGLTNIVGSILLKEERISSIFIGRDVQKIFTPKMKDIYIKLGILNLIQIGLLLFWSFYKRDIKYMSEKEYNNNIDIPIEYCDIFSSRLVAVMFLFIFCMIIYTLLISIKIRNIPKEFNEVIHLLFIDYIYMYI</sequence>
<name>A0A1Y1XGZ6_9FUNG</name>
<dbReference type="OrthoDB" id="2340018at2759"/>
<gene>
    <name evidence="8" type="ORF">BCR32DRAFT_242103</name>
</gene>
<evidence type="ECO:0000256" key="3">
    <source>
        <dbReference type="ARBA" id="ARBA00022989"/>
    </source>
</evidence>
<evidence type="ECO:0000256" key="6">
    <source>
        <dbReference type="SAM" id="Phobius"/>
    </source>
</evidence>
<feature type="transmembrane region" description="Helical" evidence="6">
    <location>
        <begin position="491"/>
        <end position="514"/>
    </location>
</feature>
<dbReference type="PROSITE" id="PS50259">
    <property type="entry name" value="G_PROTEIN_RECEP_F3_4"/>
    <property type="match status" value="1"/>
</dbReference>
<feature type="transmembrane region" description="Helical" evidence="6">
    <location>
        <begin position="561"/>
        <end position="577"/>
    </location>
</feature>
<organism evidence="8 9">
    <name type="scientific">Anaeromyces robustus</name>
    <dbReference type="NCBI Taxonomy" id="1754192"/>
    <lineage>
        <taxon>Eukaryota</taxon>
        <taxon>Fungi</taxon>
        <taxon>Fungi incertae sedis</taxon>
        <taxon>Chytridiomycota</taxon>
        <taxon>Chytridiomycota incertae sedis</taxon>
        <taxon>Neocallimastigomycetes</taxon>
        <taxon>Neocallimastigales</taxon>
        <taxon>Neocallimastigaceae</taxon>
        <taxon>Anaeromyces</taxon>
    </lineage>
</organism>
<keyword evidence="2 6" id="KW-0812">Transmembrane</keyword>
<evidence type="ECO:0000313" key="8">
    <source>
        <dbReference type="EMBL" id="ORX84993.1"/>
    </source>
</evidence>
<keyword evidence="4 6" id="KW-0472">Membrane</keyword>
<proteinExistence type="predicted"/>
<dbReference type="GO" id="GO:0016020">
    <property type="term" value="C:membrane"/>
    <property type="evidence" value="ECO:0007669"/>
    <property type="project" value="UniProtKB-SubCell"/>
</dbReference>
<dbReference type="GO" id="GO:0004930">
    <property type="term" value="F:G protein-coupled receptor activity"/>
    <property type="evidence" value="ECO:0007669"/>
    <property type="project" value="InterPro"/>
</dbReference>
<evidence type="ECO:0000313" key="9">
    <source>
        <dbReference type="Proteomes" id="UP000193944"/>
    </source>
</evidence>
<accession>A0A1Y1XGZ6</accession>